<evidence type="ECO:0000256" key="1">
    <source>
        <dbReference type="ARBA" id="ARBA00023125"/>
    </source>
</evidence>
<gene>
    <name evidence="4" type="ORF">AB0I59_15010</name>
</gene>
<keyword evidence="5" id="KW-1185">Reference proteome</keyword>
<dbReference type="RefSeq" id="WP_061258556.1">
    <property type="nucleotide sequence ID" value="NZ_JBFALK010000007.1"/>
</dbReference>
<protein>
    <submittedName>
        <fullName evidence="4">AraC family ligand binding domain-containing protein</fullName>
    </submittedName>
</protein>
<feature type="region of interest" description="Disordered" evidence="2">
    <location>
        <begin position="1"/>
        <end position="25"/>
    </location>
</feature>
<accession>A0ABV3GES4</accession>
<keyword evidence="1" id="KW-0238">DNA-binding</keyword>
<dbReference type="Proteomes" id="UP001551675">
    <property type="component" value="Unassembled WGS sequence"/>
</dbReference>
<proteinExistence type="predicted"/>
<feature type="domain" description="AraC-type arabinose-binding/dimerisation" evidence="3">
    <location>
        <begin position="43"/>
        <end position="95"/>
    </location>
</feature>
<dbReference type="Gene3D" id="2.60.120.10">
    <property type="entry name" value="Jelly Rolls"/>
    <property type="match status" value="1"/>
</dbReference>
<name>A0ABV3GES4_MICGL</name>
<evidence type="ECO:0000313" key="5">
    <source>
        <dbReference type="Proteomes" id="UP001551675"/>
    </source>
</evidence>
<reference evidence="4 5" key="1">
    <citation type="submission" date="2024-06" db="EMBL/GenBank/DDBJ databases">
        <title>The Natural Products Discovery Center: Release of the First 8490 Sequenced Strains for Exploring Actinobacteria Biosynthetic Diversity.</title>
        <authorList>
            <person name="Kalkreuter E."/>
            <person name="Kautsar S.A."/>
            <person name="Yang D."/>
            <person name="Bader C.D."/>
            <person name="Teijaro C.N."/>
            <person name="Fluegel L."/>
            <person name="Davis C.M."/>
            <person name="Simpson J.R."/>
            <person name="Lauterbach L."/>
            <person name="Steele A.D."/>
            <person name="Gui C."/>
            <person name="Meng S."/>
            <person name="Li G."/>
            <person name="Viehrig K."/>
            <person name="Ye F."/>
            <person name="Su P."/>
            <person name="Kiefer A.F."/>
            <person name="Nichols A."/>
            <person name="Cepeda A.J."/>
            <person name="Yan W."/>
            <person name="Fan B."/>
            <person name="Jiang Y."/>
            <person name="Adhikari A."/>
            <person name="Zheng C.-J."/>
            <person name="Schuster L."/>
            <person name="Cowan T.M."/>
            <person name="Smanski M.J."/>
            <person name="Chevrette M.G."/>
            <person name="De Carvalho L.P.S."/>
            <person name="Shen B."/>
        </authorList>
    </citation>
    <scope>NUCLEOTIDE SEQUENCE [LARGE SCALE GENOMIC DNA]</scope>
    <source>
        <strain evidence="4 5">NPDC050100</strain>
    </source>
</reference>
<evidence type="ECO:0000256" key="2">
    <source>
        <dbReference type="SAM" id="MobiDB-lite"/>
    </source>
</evidence>
<evidence type="ECO:0000259" key="3">
    <source>
        <dbReference type="Pfam" id="PF02311"/>
    </source>
</evidence>
<dbReference type="EMBL" id="JBFALK010000007">
    <property type="protein sequence ID" value="MEV0969946.1"/>
    <property type="molecule type" value="Genomic_DNA"/>
</dbReference>
<dbReference type="InterPro" id="IPR003313">
    <property type="entry name" value="AraC-bd"/>
</dbReference>
<sequence length="124" mass="12569">MPVIRADQARRSETPGGVMTTFASPTQGGTAAALWRVDANPDVAGPPHDFDTEQVWAFTAGAATVELGGETFEVAPGDTVVMPPSTPRRVTAGPEGYSAVVTAAAGATALLADGTVHGVPPWIA</sequence>
<dbReference type="SUPFAM" id="SSF51182">
    <property type="entry name" value="RmlC-like cupins"/>
    <property type="match status" value="1"/>
</dbReference>
<dbReference type="Pfam" id="PF02311">
    <property type="entry name" value="AraC_binding"/>
    <property type="match status" value="1"/>
</dbReference>
<dbReference type="InterPro" id="IPR011051">
    <property type="entry name" value="RmlC_Cupin_sf"/>
</dbReference>
<evidence type="ECO:0000313" key="4">
    <source>
        <dbReference type="EMBL" id="MEV0969946.1"/>
    </source>
</evidence>
<comment type="caution">
    <text evidence="4">The sequence shown here is derived from an EMBL/GenBank/DDBJ whole genome shotgun (WGS) entry which is preliminary data.</text>
</comment>
<organism evidence="4 5">
    <name type="scientific">Microtetraspora glauca</name>
    <dbReference type="NCBI Taxonomy" id="1996"/>
    <lineage>
        <taxon>Bacteria</taxon>
        <taxon>Bacillati</taxon>
        <taxon>Actinomycetota</taxon>
        <taxon>Actinomycetes</taxon>
        <taxon>Streptosporangiales</taxon>
        <taxon>Streptosporangiaceae</taxon>
        <taxon>Microtetraspora</taxon>
    </lineage>
</organism>
<dbReference type="InterPro" id="IPR014710">
    <property type="entry name" value="RmlC-like_jellyroll"/>
</dbReference>